<protein>
    <submittedName>
        <fullName evidence="3">Uncharacterized protein</fullName>
    </submittedName>
</protein>
<feature type="compositionally biased region" description="Low complexity" evidence="2">
    <location>
        <begin position="249"/>
        <end position="279"/>
    </location>
</feature>
<keyword evidence="4" id="KW-1185">Reference proteome</keyword>
<feature type="compositionally biased region" description="Polar residues" evidence="2">
    <location>
        <begin position="334"/>
        <end position="343"/>
    </location>
</feature>
<feature type="coiled-coil region" evidence="1">
    <location>
        <begin position="12"/>
        <end position="99"/>
    </location>
</feature>
<feature type="region of interest" description="Disordered" evidence="2">
    <location>
        <begin position="208"/>
        <end position="279"/>
    </location>
</feature>
<feature type="compositionally biased region" description="Low complexity" evidence="2">
    <location>
        <begin position="316"/>
        <end position="333"/>
    </location>
</feature>
<proteinExistence type="predicted"/>
<feature type="region of interest" description="Disordered" evidence="2">
    <location>
        <begin position="443"/>
        <end position="465"/>
    </location>
</feature>
<feature type="compositionally biased region" description="Basic and acidic residues" evidence="2">
    <location>
        <begin position="146"/>
        <end position="159"/>
    </location>
</feature>
<gene>
    <name evidence="3" type="ORF">FBUS_06506</name>
</gene>
<feature type="region of interest" description="Disordered" evidence="2">
    <location>
        <begin position="114"/>
        <end position="179"/>
    </location>
</feature>
<feature type="compositionally biased region" description="Polar residues" evidence="2">
    <location>
        <begin position="222"/>
        <end position="236"/>
    </location>
</feature>
<sequence>FREQFDEVLRLRAALTTEVEALEQLRAELEDSESMSEVHIQLERATLENKRLQSVVRVAHEQDLFFSKRVLEAEMSALRSERDRQLAEANERVRLAERAVVAAATSRRRFTEPIATKSPVLTSRSGAHSGTGSLTESSSVPLLLGRGEDGTDSVHRAPADESTESSDGGPTTVIATGSIVSKPQEVGSYKNFATLTAMALEEFDSLDEDDMNDADSEDETDAPQNTIEPINSSPNRTPLDHRFEQTEFSEAPEPAVPSSSISPQIGSCSPPLPLRTSPLTTKDPHQVLHPSTSDDLIPSESAVSVAPDATPNLIESGPLLSPTSSSTPRKLLSIGSQTTTTPNVPLEDLSTDWHTAIVPATESDTVPRSDYLRLLDELDGVRQELELVRCNQRVSGTSETATSIRPCPVIATSAESVRAAGFDLGLTEQLQDLASRVNEIPTTQRCDEEEGTGRRASLLPPPEPGTTRLFDWSVSPNQSSSSIEPPVVEKLAEKLNDEEQTPVRSSPPLATLVSSGFLFRSSMSFRSSDSSRFLSIPVTVADIMLTSN</sequence>
<evidence type="ECO:0000313" key="4">
    <source>
        <dbReference type="Proteomes" id="UP000728185"/>
    </source>
</evidence>
<dbReference type="EMBL" id="LUCM01004126">
    <property type="protein sequence ID" value="KAA0194768.1"/>
    <property type="molecule type" value="Genomic_DNA"/>
</dbReference>
<evidence type="ECO:0000256" key="2">
    <source>
        <dbReference type="SAM" id="MobiDB-lite"/>
    </source>
</evidence>
<name>A0A8E0S2Y9_9TREM</name>
<accession>A0A8E0S2Y9</accession>
<reference evidence="3" key="1">
    <citation type="submission" date="2019-05" db="EMBL/GenBank/DDBJ databases">
        <title>Annotation for the trematode Fasciolopsis buski.</title>
        <authorList>
            <person name="Choi Y.-J."/>
        </authorList>
    </citation>
    <scope>NUCLEOTIDE SEQUENCE</scope>
    <source>
        <strain evidence="3">HT</strain>
        <tissue evidence="3">Whole worm</tissue>
    </source>
</reference>
<feature type="region of interest" description="Disordered" evidence="2">
    <location>
        <begin position="309"/>
        <end position="347"/>
    </location>
</feature>
<dbReference type="Proteomes" id="UP000728185">
    <property type="component" value="Unassembled WGS sequence"/>
</dbReference>
<evidence type="ECO:0000313" key="3">
    <source>
        <dbReference type="EMBL" id="KAA0194768.1"/>
    </source>
</evidence>
<evidence type="ECO:0000256" key="1">
    <source>
        <dbReference type="SAM" id="Coils"/>
    </source>
</evidence>
<comment type="caution">
    <text evidence="3">The sequence shown here is derived from an EMBL/GenBank/DDBJ whole genome shotgun (WGS) entry which is preliminary data.</text>
</comment>
<feature type="compositionally biased region" description="Polar residues" evidence="2">
    <location>
        <begin position="119"/>
        <end position="140"/>
    </location>
</feature>
<feature type="non-terminal residue" evidence="3">
    <location>
        <position position="1"/>
    </location>
</feature>
<organism evidence="3 4">
    <name type="scientific">Fasciolopsis buskii</name>
    <dbReference type="NCBI Taxonomy" id="27845"/>
    <lineage>
        <taxon>Eukaryota</taxon>
        <taxon>Metazoa</taxon>
        <taxon>Spiralia</taxon>
        <taxon>Lophotrochozoa</taxon>
        <taxon>Platyhelminthes</taxon>
        <taxon>Trematoda</taxon>
        <taxon>Digenea</taxon>
        <taxon>Plagiorchiida</taxon>
        <taxon>Echinostomata</taxon>
        <taxon>Echinostomatoidea</taxon>
        <taxon>Fasciolidae</taxon>
        <taxon>Fasciolopsis</taxon>
    </lineage>
</organism>
<keyword evidence="1" id="KW-0175">Coiled coil</keyword>
<feature type="compositionally biased region" description="Polar residues" evidence="2">
    <location>
        <begin position="165"/>
        <end position="179"/>
    </location>
</feature>
<dbReference type="AlphaFoldDB" id="A0A8E0S2Y9"/>
<feature type="compositionally biased region" description="Acidic residues" evidence="2">
    <location>
        <begin position="208"/>
        <end position="221"/>
    </location>
</feature>
<dbReference type="OrthoDB" id="6278530at2759"/>